<dbReference type="Proteomes" id="UP000280197">
    <property type="component" value="Chromosome"/>
</dbReference>
<dbReference type="KEGG" id="saqu:EJC51_46380"/>
<accession>A0A3Q9C982</accession>
<dbReference type="EMBL" id="CP034463">
    <property type="protein sequence ID" value="AZP22820.1"/>
    <property type="molecule type" value="Genomic_DNA"/>
</dbReference>
<organism evidence="1 2">
    <name type="scientific">Streptomyces aquilus</name>
    <dbReference type="NCBI Taxonomy" id="2548456"/>
    <lineage>
        <taxon>Bacteria</taxon>
        <taxon>Bacillati</taxon>
        <taxon>Actinomycetota</taxon>
        <taxon>Actinomycetes</taxon>
        <taxon>Kitasatosporales</taxon>
        <taxon>Streptomycetaceae</taxon>
        <taxon>Streptomyces</taxon>
    </lineage>
</organism>
<name>A0A3Q9C982_9ACTN</name>
<proteinExistence type="predicted"/>
<dbReference type="SUPFAM" id="SSF52540">
    <property type="entry name" value="P-loop containing nucleoside triphosphate hydrolases"/>
    <property type="match status" value="1"/>
</dbReference>
<evidence type="ECO:0000313" key="1">
    <source>
        <dbReference type="EMBL" id="AZP22820.1"/>
    </source>
</evidence>
<protein>
    <submittedName>
        <fullName evidence="1">Uncharacterized protein</fullName>
    </submittedName>
</protein>
<dbReference type="AlphaFoldDB" id="A0A3Q9C982"/>
<keyword evidence="2" id="KW-1185">Reference proteome</keyword>
<dbReference type="InterPro" id="IPR027417">
    <property type="entry name" value="P-loop_NTPase"/>
</dbReference>
<evidence type="ECO:0000313" key="2">
    <source>
        <dbReference type="Proteomes" id="UP000280197"/>
    </source>
</evidence>
<dbReference type="RefSeq" id="WP_126276619.1">
    <property type="nucleotide sequence ID" value="NZ_CP034463.1"/>
</dbReference>
<reference evidence="1 2" key="1">
    <citation type="submission" date="2018-12" db="EMBL/GenBank/DDBJ databases">
        <authorList>
            <person name="Li K."/>
        </authorList>
    </citation>
    <scope>NUCLEOTIDE SEQUENCE [LARGE SCALE GENOMIC DNA]</scope>
    <source>
        <strain evidence="2">CR22</strain>
    </source>
</reference>
<dbReference type="Gene3D" id="3.40.50.300">
    <property type="entry name" value="P-loop containing nucleotide triphosphate hydrolases"/>
    <property type="match status" value="1"/>
</dbReference>
<gene>
    <name evidence="1" type="ORF">EJC51_46380</name>
</gene>
<sequence length="111" mass="11637">MNSIVFGQFSVTLVDRHGARLAHLPMRTPALPSPRRAHAAALAQPALWGRDDELALIRVAARAQSAVEFTGPCGTGKTALLKNAAAAGGGVYLRVGGTMLSDLLQDLMGQF</sequence>